<evidence type="ECO:0000256" key="6">
    <source>
        <dbReference type="ARBA" id="ARBA00023136"/>
    </source>
</evidence>
<dbReference type="Pfam" id="PF04403">
    <property type="entry name" value="PqiA"/>
    <property type="match status" value="1"/>
</dbReference>
<dbReference type="EMBL" id="CP003537">
    <property type="protein sequence ID" value="AGH94569.1"/>
    <property type="molecule type" value="Genomic_DNA"/>
</dbReference>
<dbReference type="InterPro" id="IPR051800">
    <property type="entry name" value="PqiA-PqiB_transport"/>
</dbReference>
<keyword evidence="4 7" id="KW-0812">Transmembrane</keyword>
<evidence type="ECO:0000256" key="5">
    <source>
        <dbReference type="ARBA" id="ARBA00022989"/>
    </source>
</evidence>
<feature type="transmembrane region" description="Helical" evidence="7">
    <location>
        <begin position="101"/>
        <end position="123"/>
    </location>
</feature>
<feature type="transmembrane region" description="Helical" evidence="7">
    <location>
        <begin position="53"/>
        <end position="80"/>
    </location>
</feature>
<proteinExistence type="predicted"/>
<gene>
    <name evidence="8" type="ORF">A11Q_349</name>
</gene>
<dbReference type="PANTHER" id="PTHR30462:SF3">
    <property type="entry name" value="INTERMEMBRANE TRANSPORT PROTEIN PQIA"/>
    <property type="match status" value="1"/>
</dbReference>
<evidence type="ECO:0000256" key="1">
    <source>
        <dbReference type="ARBA" id="ARBA00004533"/>
    </source>
</evidence>
<keyword evidence="5 7" id="KW-1133">Transmembrane helix</keyword>
<keyword evidence="6 7" id="KW-0472">Membrane</keyword>
<feature type="transmembrane region" description="Helical" evidence="7">
    <location>
        <begin position="135"/>
        <end position="154"/>
    </location>
</feature>
<dbReference type="PANTHER" id="PTHR30462">
    <property type="entry name" value="INTERMEMBRANE TRANSPORT PROTEIN PQIB-RELATED"/>
    <property type="match status" value="1"/>
</dbReference>
<reference evidence="8 9" key="1">
    <citation type="journal article" date="2013" name="ISME J.">
        <title>By their genes ye shall know them: genomic signatures of predatory bacteria.</title>
        <authorList>
            <person name="Pasternak Z."/>
            <person name="Pietrokovski S."/>
            <person name="Rotem O."/>
            <person name="Gophna U."/>
            <person name="Lurie-Weinberger M.N."/>
            <person name="Jurkevitch E."/>
        </authorList>
    </citation>
    <scope>NUCLEOTIDE SEQUENCE [LARGE SCALE GENOMIC DNA]</scope>
    <source>
        <strain evidence="8 9">JSS</strain>
    </source>
</reference>
<dbReference type="KEGG" id="bex:A11Q_349"/>
<organism evidence="8 9">
    <name type="scientific">Pseudobdellovibrio exovorus JSS</name>
    <dbReference type="NCBI Taxonomy" id="1184267"/>
    <lineage>
        <taxon>Bacteria</taxon>
        <taxon>Pseudomonadati</taxon>
        <taxon>Bdellovibrionota</taxon>
        <taxon>Bdellovibrionia</taxon>
        <taxon>Bdellovibrionales</taxon>
        <taxon>Pseudobdellovibrionaceae</taxon>
        <taxon>Pseudobdellovibrio</taxon>
    </lineage>
</organism>
<name>M4VNB0_9BACT</name>
<sequence length="175" mass="19508">MNSSVKASTALSLTALIFYIPANVLPFMTIEMYGRRNSSTIWEGIVTLADDGAWFIALVVFLASLLIPLLKLLILFYLSFTASHTGNNPQSYQSKKRLYDFVEVIGRWSMLDIFLLAVLVALVKLGNWAQVRPEAGAVMFALVVIFTMMSSACFKPDWLQNTSPPLPQKKEGSHE</sequence>
<evidence type="ECO:0000256" key="2">
    <source>
        <dbReference type="ARBA" id="ARBA00022475"/>
    </source>
</evidence>
<evidence type="ECO:0000256" key="7">
    <source>
        <dbReference type="SAM" id="Phobius"/>
    </source>
</evidence>
<dbReference type="InterPro" id="IPR007498">
    <property type="entry name" value="PqiA-like"/>
</dbReference>
<dbReference type="GO" id="GO:0005886">
    <property type="term" value="C:plasma membrane"/>
    <property type="evidence" value="ECO:0007669"/>
    <property type="project" value="UniProtKB-SubCell"/>
</dbReference>
<dbReference type="PATRIC" id="fig|1184267.3.peg.351"/>
<comment type="subcellular location">
    <subcellularLocation>
        <location evidence="1">Cell inner membrane</location>
    </subcellularLocation>
</comment>
<dbReference type="AlphaFoldDB" id="M4VNB0"/>
<dbReference type="Proteomes" id="UP000012040">
    <property type="component" value="Chromosome"/>
</dbReference>
<dbReference type="STRING" id="1184267.A11Q_349"/>
<dbReference type="OrthoDB" id="5293308at2"/>
<evidence type="ECO:0000313" key="8">
    <source>
        <dbReference type="EMBL" id="AGH94569.1"/>
    </source>
</evidence>
<dbReference type="eggNOG" id="COG2995">
    <property type="taxonomic scope" value="Bacteria"/>
</dbReference>
<accession>M4VNB0</accession>
<keyword evidence="9" id="KW-1185">Reference proteome</keyword>
<evidence type="ECO:0000256" key="4">
    <source>
        <dbReference type="ARBA" id="ARBA00022692"/>
    </source>
</evidence>
<keyword evidence="2" id="KW-1003">Cell membrane</keyword>
<protein>
    <recommendedName>
        <fullName evidence="10">Paraquat-inducible protein A</fullName>
    </recommendedName>
</protein>
<evidence type="ECO:0000256" key="3">
    <source>
        <dbReference type="ARBA" id="ARBA00022519"/>
    </source>
</evidence>
<dbReference type="HOGENOM" id="CLU_041903_2_2_7"/>
<evidence type="ECO:0000313" key="9">
    <source>
        <dbReference type="Proteomes" id="UP000012040"/>
    </source>
</evidence>
<evidence type="ECO:0008006" key="10">
    <source>
        <dbReference type="Google" id="ProtNLM"/>
    </source>
</evidence>
<keyword evidence="3" id="KW-0997">Cell inner membrane</keyword>
<dbReference type="RefSeq" id="WP_015469059.1">
    <property type="nucleotide sequence ID" value="NC_020813.1"/>
</dbReference>